<dbReference type="Proteomes" id="UP001148838">
    <property type="component" value="Unassembled WGS sequence"/>
</dbReference>
<sequence length="260" mass="30148">MYTIKMLTKYRYRKFYYGGDDGILKISRQLVFFPPLYKGFRNGASRFKEQTDDQALIAMSEEELQCGVYKLKTVANAYNFEISKSKTEIMALKGKDPYGAHSVGSRPTSHSYRVHLSTAKLLATTVIAMQQDFPEFKYDFTDIRELQVYTKYFVRDRAYLLVFRTEPIRACYIGHSVSDRTVLSPTVRCDDNYTHYYEGAACYIGHPVSDRTVLSPTVRCDDNYTHYYEGAACYVGHSVSDRTVLSRTVQCDSYYTRYYK</sequence>
<gene>
    <name evidence="1" type="ORF">ANN_24016</name>
</gene>
<name>A0ABQ8S1W8_PERAM</name>
<organism evidence="1 2">
    <name type="scientific">Periplaneta americana</name>
    <name type="common">American cockroach</name>
    <name type="synonym">Blatta americana</name>
    <dbReference type="NCBI Taxonomy" id="6978"/>
    <lineage>
        <taxon>Eukaryota</taxon>
        <taxon>Metazoa</taxon>
        <taxon>Ecdysozoa</taxon>
        <taxon>Arthropoda</taxon>
        <taxon>Hexapoda</taxon>
        <taxon>Insecta</taxon>
        <taxon>Pterygota</taxon>
        <taxon>Neoptera</taxon>
        <taxon>Polyneoptera</taxon>
        <taxon>Dictyoptera</taxon>
        <taxon>Blattodea</taxon>
        <taxon>Blattoidea</taxon>
        <taxon>Blattidae</taxon>
        <taxon>Blattinae</taxon>
        <taxon>Periplaneta</taxon>
    </lineage>
</organism>
<dbReference type="EMBL" id="JAJSOF020000037">
    <property type="protein sequence ID" value="KAJ4428003.1"/>
    <property type="molecule type" value="Genomic_DNA"/>
</dbReference>
<keyword evidence="2" id="KW-1185">Reference proteome</keyword>
<proteinExistence type="predicted"/>
<evidence type="ECO:0000313" key="1">
    <source>
        <dbReference type="EMBL" id="KAJ4428003.1"/>
    </source>
</evidence>
<accession>A0ABQ8S1W8</accession>
<reference evidence="1 2" key="1">
    <citation type="journal article" date="2022" name="Allergy">
        <title>Genome assembly and annotation of Periplaneta americana reveal a comprehensive cockroach allergen profile.</title>
        <authorList>
            <person name="Wang L."/>
            <person name="Xiong Q."/>
            <person name="Saelim N."/>
            <person name="Wang L."/>
            <person name="Nong W."/>
            <person name="Wan A.T."/>
            <person name="Shi M."/>
            <person name="Liu X."/>
            <person name="Cao Q."/>
            <person name="Hui J.H.L."/>
            <person name="Sookrung N."/>
            <person name="Leung T.F."/>
            <person name="Tungtrongchitr A."/>
            <person name="Tsui S.K.W."/>
        </authorList>
    </citation>
    <scope>NUCLEOTIDE SEQUENCE [LARGE SCALE GENOMIC DNA]</scope>
    <source>
        <strain evidence="1">PWHHKU_190912</strain>
    </source>
</reference>
<comment type="caution">
    <text evidence="1">The sequence shown here is derived from an EMBL/GenBank/DDBJ whole genome shotgun (WGS) entry which is preliminary data.</text>
</comment>
<protein>
    <submittedName>
        <fullName evidence="1">Uncharacterized protein</fullName>
    </submittedName>
</protein>
<evidence type="ECO:0000313" key="2">
    <source>
        <dbReference type="Proteomes" id="UP001148838"/>
    </source>
</evidence>